<keyword evidence="4" id="KW-1185">Reference proteome</keyword>
<dbReference type="Proteomes" id="UP001242480">
    <property type="component" value="Unassembled WGS sequence"/>
</dbReference>
<organism evidence="3 4">
    <name type="scientific">Labrys wisconsinensis</name>
    <dbReference type="NCBI Taxonomy" id="425677"/>
    <lineage>
        <taxon>Bacteria</taxon>
        <taxon>Pseudomonadati</taxon>
        <taxon>Pseudomonadota</taxon>
        <taxon>Alphaproteobacteria</taxon>
        <taxon>Hyphomicrobiales</taxon>
        <taxon>Xanthobacteraceae</taxon>
        <taxon>Labrys</taxon>
    </lineage>
</organism>
<dbReference type="PANTHER" id="PTHR22576">
    <property type="entry name" value="MUCOSA ASSOCIATED LYMPHOID TISSUE LYMPHOMA TRANSLOCATION PROTEIN 1/PARACASPASE"/>
    <property type="match status" value="1"/>
</dbReference>
<dbReference type="Pfam" id="PF00656">
    <property type="entry name" value="Peptidase_C14"/>
    <property type="match status" value="1"/>
</dbReference>
<reference evidence="3 4" key="1">
    <citation type="submission" date="2023-07" db="EMBL/GenBank/DDBJ databases">
        <title>Genomic Encyclopedia of Type Strains, Phase IV (KMG-IV): sequencing the most valuable type-strain genomes for metagenomic binning, comparative biology and taxonomic classification.</title>
        <authorList>
            <person name="Goeker M."/>
        </authorList>
    </citation>
    <scope>NUCLEOTIDE SEQUENCE [LARGE SCALE GENOMIC DNA]</scope>
    <source>
        <strain evidence="3 4">DSM 19619</strain>
    </source>
</reference>
<accession>A0ABU0JJV1</accession>
<dbReference type="Gene3D" id="3.40.50.1460">
    <property type="match status" value="1"/>
</dbReference>
<feature type="domain" description="Peptidase C14 caspase" evidence="2">
    <location>
        <begin position="30"/>
        <end position="251"/>
    </location>
</feature>
<comment type="caution">
    <text evidence="3">The sequence shown here is derived from an EMBL/GenBank/DDBJ whole genome shotgun (WGS) entry which is preliminary data.</text>
</comment>
<evidence type="ECO:0000313" key="3">
    <source>
        <dbReference type="EMBL" id="MDQ0473880.1"/>
    </source>
</evidence>
<sequence length="258" mass="26678">MRRAGLTILRVTILAAAILASWQVAAAPVRVALLIGNAAYRAAGPVTTAVADVALLASAFEAAGFASVVTVKDADRSGMDAALAAFAAKARTADIAVIYFSGHGFVFDDENYLLAIDAHGAVESEVAAGGVSFHAMLAATAGARQLRLVILDASREDPYLDHIQIDHVRTMRSGLGRIEVEEAGEAVATAARAGEVAPAGKGPHGLFAEALAAHLVQRGVDYLAGLNEAGRDVRRRSQGRQEPSFTASAVAQVFLGPP</sequence>
<evidence type="ECO:0000256" key="1">
    <source>
        <dbReference type="SAM" id="SignalP"/>
    </source>
</evidence>
<feature type="signal peptide" evidence="1">
    <location>
        <begin position="1"/>
        <end position="26"/>
    </location>
</feature>
<dbReference type="InterPro" id="IPR029030">
    <property type="entry name" value="Caspase-like_dom_sf"/>
</dbReference>
<dbReference type="InterPro" id="IPR052039">
    <property type="entry name" value="Caspase-related_regulators"/>
</dbReference>
<name>A0ABU0JJV1_9HYPH</name>
<evidence type="ECO:0000313" key="4">
    <source>
        <dbReference type="Proteomes" id="UP001242480"/>
    </source>
</evidence>
<dbReference type="RefSeq" id="WP_307282595.1">
    <property type="nucleotide sequence ID" value="NZ_JAUSVX010000018.1"/>
</dbReference>
<gene>
    <name evidence="3" type="ORF">QO011_006916</name>
</gene>
<proteinExistence type="predicted"/>
<evidence type="ECO:0000259" key="2">
    <source>
        <dbReference type="Pfam" id="PF00656"/>
    </source>
</evidence>
<keyword evidence="1" id="KW-0732">Signal</keyword>
<dbReference type="InterPro" id="IPR011600">
    <property type="entry name" value="Pept_C14_caspase"/>
</dbReference>
<protein>
    <submittedName>
        <fullName evidence="3">Caspase-like protein</fullName>
    </submittedName>
</protein>
<feature type="chain" id="PRO_5046628157" evidence="1">
    <location>
        <begin position="27"/>
        <end position="258"/>
    </location>
</feature>
<dbReference type="PANTHER" id="PTHR22576:SF37">
    <property type="entry name" value="MUCOSA-ASSOCIATED LYMPHOID TISSUE LYMPHOMA TRANSLOCATION PROTEIN 1"/>
    <property type="match status" value="1"/>
</dbReference>
<dbReference type="SUPFAM" id="SSF52129">
    <property type="entry name" value="Caspase-like"/>
    <property type="match status" value="1"/>
</dbReference>
<dbReference type="EMBL" id="JAUSVX010000018">
    <property type="protein sequence ID" value="MDQ0473880.1"/>
    <property type="molecule type" value="Genomic_DNA"/>
</dbReference>